<evidence type="ECO:0000313" key="8">
    <source>
        <dbReference type="EMBL" id="KAH8978779.1"/>
    </source>
</evidence>
<sequence length="256" mass="28372">MFDDLWSSLESVEAYQPCFAPSPESFDEFLEENDSARLWNAHISPDDPLHNLRGFTPPPGLASPSESTLTTQSSEGSATLDYSTMATCASSYPAPPFDNFASQLNAANPKHDMFSDLSALIDPLGPQLYPDFFHFQGIHVVQPQYDDGPYRPSAGVSPHVLSATFQSPPPPYPADPPVGAASTTEIRTMGPIREKYVCNHCGHRSARKHNLKTHMETHNPNRERPFVCPENDCGQPFTRKHDLKRHLESMHGGRAK</sequence>
<evidence type="ECO:0000256" key="5">
    <source>
        <dbReference type="PROSITE-ProRule" id="PRU00042"/>
    </source>
</evidence>
<accession>A0AAD4L5B9</accession>
<dbReference type="Gene3D" id="3.30.160.60">
    <property type="entry name" value="Classic Zinc Finger"/>
    <property type="match status" value="2"/>
</dbReference>
<dbReference type="GO" id="GO:0005634">
    <property type="term" value="C:nucleus"/>
    <property type="evidence" value="ECO:0007669"/>
    <property type="project" value="TreeGrafter"/>
</dbReference>
<gene>
    <name evidence="8" type="ORF">EDB92DRAFT_528843</name>
</gene>
<feature type="region of interest" description="Disordered" evidence="6">
    <location>
        <begin position="49"/>
        <end position="77"/>
    </location>
</feature>
<dbReference type="EMBL" id="JAKELL010000205">
    <property type="protein sequence ID" value="KAH8978779.1"/>
    <property type="molecule type" value="Genomic_DNA"/>
</dbReference>
<keyword evidence="9" id="KW-1185">Reference proteome</keyword>
<dbReference type="GO" id="GO:0000981">
    <property type="term" value="F:DNA-binding transcription factor activity, RNA polymerase II-specific"/>
    <property type="evidence" value="ECO:0007669"/>
    <property type="project" value="TreeGrafter"/>
</dbReference>
<evidence type="ECO:0000259" key="7">
    <source>
        <dbReference type="PROSITE" id="PS50157"/>
    </source>
</evidence>
<evidence type="ECO:0000313" key="9">
    <source>
        <dbReference type="Proteomes" id="UP001201163"/>
    </source>
</evidence>
<evidence type="ECO:0000256" key="4">
    <source>
        <dbReference type="ARBA" id="ARBA00022833"/>
    </source>
</evidence>
<reference evidence="8" key="1">
    <citation type="submission" date="2022-01" db="EMBL/GenBank/DDBJ databases">
        <title>Comparative genomics reveals a dynamic genome evolution in the ectomycorrhizal milk-cap (Lactarius) mushrooms.</title>
        <authorList>
            <consortium name="DOE Joint Genome Institute"/>
            <person name="Lebreton A."/>
            <person name="Tang N."/>
            <person name="Kuo A."/>
            <person name="LaButti K."/>
            <person name="Drula E."/>
            <person name="Barry K."/>
            <person name="Clum A."/>
            <person name="Lipzen A."/>
            <person name="Mousain D."/>
            <person name="Ng V."/>
            <person name="Wang R."/>
            <person name="Wang X."/>
            <person name="Dai Y."/>
            <person name="Henrissat B."/>
            <person name="Grigoriev I.V."/>
            <person name="Guerin-Laguette A."/>
            <person name="Yu F."/>
            <person name="Martin F.M."/>
        </authorList>
    </citation>
    <scope>NUCLEOTIDE SEQUENCE</scope>
    <source>
        <strain evidence="8">QP</strain>
    </source>
</reference>
<evidence type="ECO:0000256" key="3">
    <source>
        <dbReference type="ARBA" id="ARBA00022771"/>
    </source>
</evidence>
<keyword evidence="1" id="KW-0479">Metal-binding</keyword>
<keyword evidence="2" id="KW-0677">Repeat</keyword>
<dbReference type="Proteomes" id="UP001201163">
    <property type="component" value="Unassembled WGS sequence"/>
</dbReference>
<evidence type="ECO:0000256" key="1">
    <source>
        <dbReference type="ARBA" id="ARBA00022723"/>
    </source>
</evidence>
<dbReference type="InterPro" id="IPR036236">
    <property type="entry name" value="Znf_C2H2_sf"/>
</dbReference>
<keyword evidence="3 5" id="KW-0863">Zinc-finger</keyword>
<dbReference type="SMART" id="SM00355">
    <property type="entry name" value="ZnF_C2H2"/>
    <property type="match status" value="2"/>
</dbReference>
<evidence type="ECO:0000256" key="2">
    <source>
        <dbReference type="ARBA" id="ARBA00022737"/>
    </source>
</evidence>
<organism evidence="8 9">
    <name type="scientific">Lactarius akahatsu</name>
    <dbReference type="NCBI Taxonomy" id="416441"/>
    <lineage>
        <taxon>Eukaryota</taxon>
        <taxon>Fungi</taxon>
        <taxon>Dikarya</taxon>
        <taxon>Basidiomycota</taxon>
        <taxon>Agaricomycotina</taxon>
        <taxon>Agaricomycetes</taxon>
        <taxon>Russulales</taxon>
        <taxon>Russulaceae</taxon>
        <taxon>Lactarius</taxon>
    </lineage>
</organism>
<feature type="domain" description="C2H2-type" evidence="7">
    <location>
        <begin position="196"/>
        <end position="223"/>
    </location>
</feature>
<dbReference type="SUPFAM" id="SSF57667">
    <property type="entry name" value="beta-beta-alpha zinc fingers"/>
    <property type="match status" value="1"/>
</dbReference>
<dbReference type="GO" id="GO:0008270">
    <property type="term" value="F:zinc ion binding"/>
    <property type="evidence" value="ECO:0007669"/>
    <property type="project" value="UniProtKB-KW"/>
</dbReference>
<dbReference type="PANTHER" id="PTHR24408">
    <property type="entry name" value="ZINC FINGER PROTEIN"/>
    <property type="match status" value="1"/>
</dbReference>
<comment type="caution">
    <text evidence="8">The sequence shown here is derived from an EMBL/GenBank/DDBJ whole genome shotgun (WGS) entry which is preliminary data.</text>
</comment>
<evidence type="ECO:0000256" key="6">
    <source>
        <dbReference type="SAM" id="MobiDB-lite"/>
    </source>
</evidence>
<keyword evidence="4" id="KW-0862">Zinc</keyword>
<feature type="domain" description="C2H2-type" evidence="7">
    <location>
        <begin position="226"/>
        <end position="256"/>
    </location>
</feature>
<dbReference type="PANTHER" id="PTHR24408:SF58">
    <property type="entry name" value="TRANSCRIPTION FACTOR (TFIIIA), PUTATIVE (AFU_ORTHOLOGUE AFUA_1G05150)-RELATED"/>
    <property type="match status" value="1"/>
</dbReference>
<dbReference type="PROSITE" id="PS00028">
    <property type="entry name" value="ZINC_FINGER_C2H2_1"/>
    <property type="match status" value="1"/>
</dbReference>
<dbReference type="InterPro" id="IPR013087">
    <property type="entry name" value="Znf_C2H2_type"/>
</dbReference>
<dbReference type="GO" id="GO:0043565">
    <property type="term" value="F:sequence-specific DNA binding"/>
    <property type="evidence" value="ECO:0007669"/>
    <property type="project" value="TreeGrafter"/>
</dbReference>
<feature type="compositionally biased region" description="Polar residues" evidence="6">
    <location>
        <begin position="64"/>
        <end position="77"/>
    </location>
</feature>
<dbReference type="Pfam" id="PF00096">
    <property type="entry name" value="zf-C2H2"/>
    <property type="match status" value="2"/>
</dbReference>
<dbReference type="PROSITE" id="PS50157">
    <property type="entry name" value="ZINC_FINGER_C2H2_2"/>
    <property type="match status" value="2"/>
</dbReference>
<proteinExistence type="predicted"/>
<dbReference type="AlphaFoldDB" id="A0AAD4L5B9"/>
<protein>
    <recommendedName>
        <fullName evidence="7">C2H2-type domain-containing protein</fullName>
    </recommendedName>
</protein>
<name>A0AAD4L5B9_9AGAM</name>
<feature type="region of interest" description="Disordered" evidence="6">
    <location>
        <begin position="154"/>
        <end position="173"/>
    </location>
</feature>